<evidence type="ECO:0000256" key="1">
    <source>
        <dbReference type="ARBA" id="ARBA00005323"/>
    </source>
</evidence>
<comment type="caution">
    <text evidence="4">The sequence shown here is derived from an EMBL/GenBank/DDBJ whole genome shotgun (WGS) entry which is preliminary data.</text>
</comment>
<dbReference type="Proteomes" id="UP000072520">
    <property type="component" value="Unassembled WGS sequence"/>
</dbReference>
<accession>A0AB34VLI8</accession>
<dbReference type="PANTHER" id="PTHR28004:SF2">
    <property type="entry name" value="D-SERINE DEHYDRATASE"/>
    <property type="match status" value="1"/>
</dbReference>
<dbReference type="InterPro" id="IPR026956">
    <property type="entry name" value="D-ser_dehydrat-like_dom"/>
</dbReference>
<protein>
    <submittedName>
        <fullName evidence="4">Metal activated pyridoxal enzyme</fullName>
    </submittedName>
</protein>
<dbReference type="GO" id="GO:0008721">
    <property type="term" value="F:D-serine ammonia-lyase activity"/>
    <property type="evidence" value="ECO:0007669"/>
    <property type="project" value="TreeGrafter"/>
</dbReference>
<dbReference type="PANTHER" id="PTHR28004">
    <property type="entry name" value="ZGC:162816-RELATED"/>
    <property type="match status" value="1"/>
</dbReference>
<keyword evidence="2" id="KW-0456">Lyase</keyword>
<dbReference type="InterPro" id="IPR051466">
    <property type="entry name" value="D-amino_acid_metab_enzyme"/>
</dbReference>
<dbReference type="InterPro" id="IPR001608">
    <property type="entry name" value="Ala_racemase_N"/>
</dbReference>
<dbReference type="Gene3D" id="2.40.37.20">
    <property type="entry name" value="D-serine dehydratase-like domain"/>
    <property type="match status" value="1"/>
</dbReference>
<dbReference type="GO" id="GO:0036088">
    <property type="term" value="P:D-serine catabolic process"/>
    <property type="evidence" value="ECO:0007669"/>
    <property type="project" value="TreeGrafter"/>
</dbReference>
<dbReference type="SMART" id="SM01119">
    <property type="entry name" value="D-ser_dehydrat"/>
    <property type="match status" value="1"/>
</dbReference>
<reference evidence="4 5" key="1">
    <citation type="journal article" date="2016" name="Front. Microbiol.">
        <title>Genomic Resource of Rice Seed Associated Bacteria.</title>
        <authorList>
            <person name="Midha S."/>
            <person name="Bansal K."/>
            <person name="Sharma S."/>
            <person name="Kumar N."/>
            <person name="Patil P.P."/>
            <person name="Chaudhry V."/>
            <person name="Patil P.B."/>
        </authorList>
    </citation>
    <scope>NUCLEOTIDE SEQUENCE [LARGE SCALE GENOMIC DNA]</scope>
    <source>
        <strain evidence="4 5">RSA13</strain>
    </source>
</reference>
<organism evidence="4 5">
    <name type="scientific">Pantoea stewartii</name>
    <dbReference type="NCBI Taxonomy" id="66269"/>
    <lineage>
        <taxon>Bacteria</taxon>
        <taxon>Pseudomonadati</taxon>
        <taxon>Pseudomonadota</taxon>
        <taxon>Gammaproteobacteria</taxon>
        <taxon>Enterobacterales</taxon>
        <taxon>Erwiniaceae</taxon>
        <taxon>Pantoea</taxon>
    </lineage>
</organism>
<dbReference type="InterPro" id="IPR042208">
    <property type="entry name" value="D-ser_dehydrat-like_sf"/>
</dbReference>
<proteinExistence type="inferred from homology"/>
<evidence type="ECO:0000256" key="2">
    <source>
        <dbReference type="ARBA" id="ARBA00023239"/>
    </source>
</evidence>
<dbReference type="Pfam" id="PF01168">
    <property type="entry name" value="Ala_racemase_N"/>
    <property type="match status" value="1"/>
</dbReference>
<sequence length="376" mass="40900">MLNDPSLTTPYLLLDKVKFRRNIRRLYDHIDSLHCQIRPHLKTLRTVQSAPWLLRDRASPATVSTLAEAEAFAAAGYRNILYAVGIAPDKLPRIAACLRQGAQVHLLLDSLTQAQAISAYGQQHQVAFSMFIEIDCDGHRGGIKPDDSALTDIGAYLQQNGMHVEGVLTHAGESYHCRTQDEIAQAARAECQAAIKAAKRLRAAGVTCPVVSVGSTPTAHAVRDLDGVTEVRAGVFSTFDLFMTNLGVCTADDIALSVVTTVIGHNAEKGWLFVDAGWMAMSRDRGTASQKTDYAYGLVCDSEGRSTGLLLSSTNQEHGIIAIPPDSGHQVTDFSLGTRLRILPNHACATAGMHTRYQVMDSQSGEHEVWHRVTGW</sequence>
<dbReference type="AlphaFoldDB" id="A0AB34VLI8"/>
<feature type="domain" description="D-serine dehydratase-like" evidence="3">
    <location>
        <begin position="255"/>
        <end position="361"/>
    </location>
</feature>
<dbReference type="InterPro" id="IPR029066">
    <property type="entry name" value="PLP-binding_barrel"/>
</dbReference>
<evidence type="ECO:0000313" key="5">
    <source>
        <dbReference type="Proteomes" id="UP000072520"/>
    </source>
</evidence>
<gene>
    <name evidence="4" type="ORF">RSA13_02185</name>
</gene>
<evidence type="ECO:0000313" key="4">
    <source>
        <dbReference type="EMBL" id="KTT01352.1"/>
    </source>
</evidence>
<dbReference type="SUPFAM" id="SSF51419">
    <property type="entry name" value="PLP-binding barrel"/>
    <property type="match status" value="1"/>
</dbReference>
<comment type="similarity">
    <text evidence="1">Belongs to the DSD1 family.</text>
</comment>
<dbReference type="Gene3D" id="3.20.20.10">
    <property type="entry name" value="Alanine racemase"/>
    <property type="match status" value="1"/>
</dbReference>
<evidence type="ECO:0000259" key="3">
    <source>
        <dbReference type="SMART" id="SM01119"/>
    </source>
</evidence>
<dbReference type="Pfam" id="PF14031">
    <property type="entry name" value="D-ser_dehydrat"/>
    <property type="match status" value="1"/>
</dbReference>
<name>A0AB34VLI8_9GAMM</name>
<dbReference type="EMBL" id="LDSI01000002">
    <property type="protein sequence ID" value="KTT01352.1"/>
    <property type="molecule type" value="Genomic_DNA"/>
</dbReference>
<dbReference type="RefSeq" id="WP_058708179.1">
    <property type="nucleotide sequence ID" value="NZ_LDSI01000002.1"/>
</dbReference>